<dbReference type="EMBL" id="LRQA01000052">
    <property type="protein sequence ID" value="KXA17540.1"/>
    <property type="molecule type" value="Genomic_DNA"/>
</dbReference>
<sequence>MPLCRDDSGTNAEKSFAHYALSAQAGRRAHVCFFFPAFVYVLADFGNKHGQKGTNTGK</sequence>
<dbReference type="PATRIC" id="fig|2702.99.peg.1065"/>
<name>A0A133NMM4_GARVA</name>
<proteinExistence type="predicted"/>
<accession>A0A133NMM4</accession>
<comment type="caution">
    <text evidence="1">The sequence shown here is derived from an EMBL/GenBank/DDBJ whole genome shotgun (WGS) entry which is preliminary data.</text>
</comment>
<dbReference type="Proteomes" id="UP000070558">
    <property type="component" value="Unassembled WGS sequence"/>
</dbReference>
<evidence type="ECO:0000313" key="2">
    <source>
        <dbReference type="Proteomes" id="UP000070558"/>
    </source>
</evidence>
<protein>
    <submittedName>
        <fullName evidence="1">Uncharacterized protein</fullName>
    </submittedName>
</protein>
<evidence type="ECO:0000313" key="1">
    <source>
        <dbReference type="EMBL" id="KXA17540.1"/>
    </source>
</evidence>
<gene>
    <name evidence="1" type="ORF">HMPREF3216_01090</name>
</gene>
<dbReference type="AlphaFoldDB" id="A0A133NMM4"/>
<reference evidence="1 2" key="1">
    <citation type="submission" date="2016-01" db="EMBL/GenBank/DDBJ databases">
        <authorList>
            <person name="Oliw E.H."/>
        </authorList>
    </citation>
    <scope>NUCLEOTIDE SEQUENCE [LARGE SCALE GENOMIC DNA]</scope>
    <source>
        <strain evidence="1 2">GED7760B</strain>
    </source>
</reference>
<organism evidence="1 2">
    <name type="scientific">Gardnerella vaginalis</name>
    <dbReference type="NCBI Taxonomy" id="2702"/>
    <lineage>
        <taxon>Bacteria</taxon>
        <taxon>Bacillati</taxon>
        <taxon>Actinomycetota</taxon>
        <taxon>Actinomycetes</taxon>
        <taxon>Bifidobacteriales</taxon>
        <taxon>Bifidobacteriaceae</taxon>
        <taxon>Gardnerella</taxon>
    </lineage>
</organism>